<gene>
    <name evidence="2" type="ORF">B9Z19DRAFT_1064682</name>
</gene>
<reference evidence="2 3" key="1">
    <citation type="submission" date="2017-04" db="EMBL/GenBank/DDBJ databases">
        <title>Draft genome sequence of Tuber borchii Vittad., a whitish edible truffle.</title>
        <authorList>
            <consortium name="DOE Joint Genome Institute"/>
            <person name="Murat C."/>
            <person name="Kuo A."/>
            <person name="Barry K.W."/>
            <person name="Clum A."/>
            <person name="Dockter R.B."/>
            <person name="Fauchery L."/>
            <person name="Iotti M."/>
            <person name="Kohler A."/>
            <person name="Labutti K."/>
            <person name="Lindquist E.A."/>
            <person name="Lipzen A."/>
            <person name="Ohm R.A."/>
            <person name="Wang M."/>
            <person name="Grigoriev I.V."/>
            <person name="Zambonelli A."/>
            <person name="Martin F.M."/>
        </authorList>
    </citation>
    <scope>NUCLEOTIDE SEQUENCE [LARGE SCALE GENOMIC DNA]</scope>
    <source>
        <strain evidence="2 3">Tbo3840</strain>
    </source>
</reference>
<evidence type="ECO:0000256" key="1">
    <source>
        <dbReference type="SAM" id="SignalP"/>
    </source>
</evidence>
<evidence type="ECO:0000313" key="3">
    <source>
        <dbReference type="Proteomes" id="UP000244722"/>
    </source>
</evidence>
<keyword evidence="1" id="KW-0732">Signal</keyword>
<feature type="signal peptide" evidence="1">
    <location>
        <begin position="1"/>
        <end position="21"/>
    </location>
</feature>
<comment type="caution">
    <text evidence="2">The sequence shown here is derived from an EMBL/GenBank/DDBJ whole genome shotgun (WGS) entry which is preliminary data.</text>
</comment>
<name>A0A2T6ZU42_TUBBO</name>
<keyword evidence="3" id="KW-1185">Reference proteome</keyword>
<dbReference type="AlphaFoldDB" id="A0A2T6ZU42"/>
<accession>A0A2T6ZU42</accession>
<proteinExistence type="predicted"/>
<organism evidence="2 3">
    <name type="scientific">Tuber borchii</name>
    <name type="common">White truffle</name>
    <dbReference type="NCBI Taxonomy" id="42251"/>
    <lineage>
        <taxon>Eukaryota</taxon>
        <taxon>Fungi</taxon>
        <taxon>Dikarya</taxon>
        <taxon>Ascomycota</taxon>
        <taxon>Pezizomycotina</taxon>
        <taxon>Pezizomycetes</taxon>
        <taxon>Pezizales</taxon>
        <taxon>Tuberaceae</taxon>
        <taxon>Tuber</taxon>
    </lineage>
</organism>
<evidence type="ECO:0000313" key="2">
    <source>
        <dbReference type="EMBL" id="PUU78924.1"/>
    </source>
</evidence>
<sequence length="147" mass="16438">MSLSRTRVLTLLELLLSSSTACTRVPPTLKVLTVYRTTSAPNDEYDHAQAESLALGSSINVLEHTKNLCSSMIMPITSPYPTHLLFRSYHTLVCSNVVCLSRVHSAIYYPFNSQAETGQWLNLLSLMLKAAYDSVRFINYLTIANLH</sequence>
<dbReference type="EMBL" id="NESQ01000104">
    <property type="protein sequence ID" value="PUU78924.1"/>
    <property type="molecule type" value="Genomic_DNA"/>
</dbReference>
<evidence type="ECO:0008006" key="4">
    <source>
        <dbReference type="Google" id="ProtNLM"/>
    </source>
</evidence>
<feature type="chain" id="PRO_5015674437" description="Secreted protein" evidence="1">
    <location>
        <begin position="22"/>
        <end position="147"/>
    </location>
</feature>
<dbReference type="Proteomes" id="UP000244722">
    <property type="component" value="Unassembled WGS sequence"/>
</dbReference>
<protein>
    <recommendedName>
        <fullName evidence="4">Secreted protein</fullName>
    </recommendedName>
</protein>